<reference evidence="6" key="1">
    <citation type="journal article" date="2021" name="Nat. Commun.">
        <title>Genetic determinants of endophytism in the Arabidopsis root mycobiome.</title>
        <authorList>
            <person name="Mesny F."/>
            <person name="Miyauchi S."/>
            <person name="Thiergart T."/>
            <person name="Pickel B."/>
            <person name="Atanasova L."/>
            <person name="Karlsson M."/>
            <person name="Huettel B."/>
            <person name="Barry K.W."/>
            <person name="Haridas S."/>
            <person name="Chen C."/>
            <person name="Bauer D."/>
            <person name="Andreopoulos W."/>
            <person name="Pangilinan J."/>
            <person name="LaButti K."/>
            <person name="Riley R."/>
            <person name="Lipzen A."/>
            <person name="Clum A."/>
            <person name="Drula E."/>
            <person name="Henrissat B."/>
            <person name="Kohler A."/>
            <person name="Grigoriev I.V."/>
            <person name="Martin F.M."/>
            <person name="Hacquard S."/>
        </authorList>
    </citation>
    <scope>NUCLEOTIDE SEQUENCE</scope>
    <source>
        <strain evidence="6">MPI-CAGE-AT-0016</strain>
    </source>
</reference>
<dbReference type="PANTHER" id="PTHR10404:SF46">
    <property type="entry name" value="VACUOLAR PROTEIN SORTING-ASSOCIATED PROTEIN 70"/>
    <property type="match status" value="1"/>
</dbReference>
<feature type="region of interest" description="Disordered" evidence="2">
    <location>
        <begin position="255"/>
        <end position="274"/>
    </location>
</feature>
<dbReference type="OrthoDB" id="5841748at2759"/>
<dbReference type="InterPro" id="IPR007365">
    <property type="entry name" value="TFR-like_dimer_dom"/>
</dbReference>
<dbReference type="EMBL" id="JAGPXD010000007">
    <property type="protein sequence ID" value="KAH7347424.1"/>
    <property type="molecule type" value="Genomic_DNA"/>
</dbReference>
<feature type="domain" description="PA" evidence="3">
    <location>
        <begin position="160"/>
        <end position="235"/>
    </location>
</feature>
<dbReference type="Gene3D" id="1.20.930.40">
    <property type="entry name" value="Transferrin receptor-like, dimerisation domain"/>
    <property type="match status" value="1"/>
</dbReference>
<feature type="compositionally biased region" description="Low complexity" evidence="2">
    <location>
        <begin position="255"/>
        <end position="265"/>
    </location>
</feature>
<dbReference type="InterPro" id="IPR046450">
    <property type="entry name" value="PA_dom_sf"/>
</dbReference>
<evidence type="ECO:0000259" key="3">
    <source>
        <dbReference type="Pfam" id="PF02225"/>
    </source>
</evidence>
<dbReference type="PANTHER" id="PTHR10404">
    <property type="entry name" value="N-ACETYLATED-ALPHA-LINKED ACIDIC DIPEPTIDASE"/>
    <property type="match status" value="1"/>
</dbReference>
<dbReference type="SUPFAM" id="SSF52025">
    <property type="entry name" value="PA domain"/>
    <property type="match status" value="1"/>
</dbReference>
<evidence type="ECO:0000313" key="7">
    <source>
        <dbReference type="Proteomes" id="UP000813385"/>
    </source>
</evidence>
<keyword evidence="7" id="KW-1185">Reference proteome</keyword>
<dbReference type="CDD" id="cd08022">
    <property type="entry name" value="M28_PSMA_like"/>
    <property type="match status" value="1"/>
</dbReference>
<dbReference type="Proteomes" id="UP000813385">
    <property type="component" value="Unassembled WGS sequence"/>
</dbReference>
<dbReference type="InterPro" id="IPR039373">
    <property type="entry name" value="Peptidase_M28B"/>
</dbReference>
<dbReference type="Gene3D" id="3.40.630.10">
    <property type="entry name" value="Zn peptidases"/>
    <property type="match status" value="1"/>
</dbReference>
<name>A0A8K0T4C9_9PEZI</name>
<accession>A0A8K0T4C9</accession>
<dbReference type="FunFam" id="3.40.630.10:FF:000101">
    <property type="entry name" value="N-acetylated alpha-linked acidic dipeptidase like 1"/>
    <property type="match status" value="1"/>
</dbReference>
<comment type="similarity">
    <text evidence="1">Belongs to the peptidase M28 family. M28B subfamily.</text>
</comment>
<evidence type="ECO:0000259" key="5">
    <source>
        <dbReference type="Pfam" id="PF04389"/>
    </source>
</evidence>
<dbReference type="CDD" id="cd02121">
    <property type="entry name" value="PA_GCPII_like"/>
    <property type="match status" value="1"/>
</dbReference>
<comment type="caution">
    <text evidence="6">The sequence shown here is derived from an EMBL/GenBank/DDBJ whole genome shotgun (WGS) entry which is preliminary data.</text>
</comment>
<dbReference type="GO" id="GO:0004180">
    <property type="term" value="F:carboxypeptidase activity"/>
    <property type="evidence" value="ECO:0007669"/>
    <property type="project" value="TreeGrafter"/>
</dbReference>
<dbReference type="AlphaFoldDB" id="A0A8K0T4C9"/>
<dbReference type="Pfam" id="PF02225">
    <property type="entry name" value="PA"/>
    <property type="match status" value="1"/>
</dbReference>
<organism evidence="6 7">
    <name type="scientific">Plectosphaerella cucumerina</name>
    <dbReference type="NCBI Taxonomy" id="40658"/>
    <lineage>
        <taxon>Eukaryota</taxon>
        <taxon>Fungi</taxon>
        <taxon>Dikarya</taxon>
        <taxon>Ascomycota</taxon>
        <taxon>Pezizomycotina</taxon>
        <taxon>Sordariomycetes</taxon>
        <taxon>Hypocreomycetidae</taxon>
        <taxon>Glomerellales</taxon>
        <taxon>Plectosphaerellaceae</taxon>
        <taxon>Plectosphaerella</taxon>
    </lineage>
</organism>
<feature type="domain" description="Peptidase M28" evidence="5">
    <location>
        <begin position="347"/>
        <end position="537"/>
    </location>
</feature>
<evidence type="ECO:0000256" key="1">
    <source>
        <dbReference type="ARBA" id="ARBA00005634"/>
    </source>
</evidence>
<evidence type="ECO:0008006" key="8">
    <source>
        <dbReference type="Google" id="ProtNLM"/>
    </source>
</evidence>
<evidence type="ECO:0000256" key="2">
    <source>
        <dbReference type="SAM" id="MobiDB-lite"/>
    </source>
</evidence>
<proteinExistence type="inferred from homology"/>
<feature type="domain" description="Transferrin receptor-like dimerisation" evidence="4">
    <location>
        <begin position="599"/>
        <end position="715"/>
    </location>
</feature>
<evidence type="ECO:0000259" key="4">
    <source>
        <dbReference type="Pfam" id="PF04253"/>
    </source>
</evidence>
<dbReference type="InterPro" id="IPR036757">
    <property type="entry name" value="TFR-like_dimer_dom_sf"/>
</dbReference>
<dbReference type="Pfam" id="PF04253">
    <property type="entry name" value="TFR_dimer"/>
    <property type="match status" value="1"/>
</dbReference>
<dbReference type="InterPro" id="IPR003137">
    <property type="entry name" value="PA_domain"/>
</dbReference>
<dbReference type="SUPFAM" id="SSF53187">
    <property type="entry name" value="Zn-dependent exopeptidases"/>
    <property type="match status" value="1"/>
</dbReference>
<sequence length="716" mass="78370">MRTQQLSVVAVLAAGASACQRDFNIEARHTHRQPLVKRNDDWPPVLSEHETLLSNSFDNVSIDEWSNYYGHQNKLAGYGKEAAQWTADRWTENGFEAHLNEYHVYLRYPVSASLHHTNDDGERSQVNIEEDVLEEDDATGYDAISQQTWLGYSPSGNVSAEYVYAGRGSIEDFQTLVDFGVEIEGKVALIRYGGLFRGLKVKNAQDFGAIAAVIFLDPADDGEITVANGYESYPDGPARSPNAVQKGSTLFLSTYPGDPTTPGYPSHEDAPRADPSNVLPRIPSLPVSQAAAAPLLAALNGHGVSGEEVNRTNWIGALDAEYFTGPAPGVKLDLDVVSREAITPVHNVIGWINGTNSDETIIIGNHRDTWMVGGNGDPNSGSSILIEFTKAIKKLRETGWQPKRNIVLGSWDAEEWGLIGSVEWVEEHVNWLTETAVAYLNIDVAVSGPRPNLATTPELHTLATETMKKVIHPNFGGFNQSLYDAWYNASGGTVGVLGSGSDYTPFLHRGINSLDVGSSGGPTDPIWHYHSNYDTYHWMSTFGDPGFHVHASQGQYLALLAYHLSSDDVLPIDTQNYAVELRAYYDDLSEYAEEQGADLDLSELDEAIEKFRVAADEVKTLEGLAVSLGDEDLKTVVNHKYRDFQRGFISQGGLPDREFYKHVATAPGLDTGYAAVTFPGIHEGVQYAEDGDFEVAQEWVGKTAKGIVTAANILKT</sequence>
<dbReference type="FunFam" id="3.50.30.30:FF:000008">
    <property type="entry name" value="Glutamate carboxypeptidase 2"/>
    <property type="match status" value="1"/>
</dbReference>
<dbReference type="PROSITE" id="PS51257">
    <property type="entry name" value="PROKAR_LIPOPROTEIN"/>
    <property type="match status" value="1"/>
</dbReference>
<dbReference type="SUPFAM" id="SSF47672">
    <property type="entry name" value="Transferrin receptor-like dimerisation domain"/>
    <property type="match status" value="1"/>
</dbReference>
<dbReference type="Gene3D" id="3.50.30.30">
    <property type="match status" value="1"/>
</dbReference>
<protein>
    <recommendedName>
        <fullName evidence="8">Glutamate carboxypeptidase</fullName>
    </recommendedName>
</protein>
<evidence type="ECO:0000313" key="6">
    <source>
        <dbReference type="EMBL" id="KAH7347424.1"/>
    </source>
</evidence>
<dbReference type="Pfam" id="PF04389">
    <property type="entry name" value="Peptidase_M28"/>
    <property type="match status" value="1"/>
</dbReference>
<gene>
    <name evidence="6" type="ORF">B0T11DRAFT_141632</name>
</gene>
<dbReference type="InterPro" id="IPR007484">
    <property type="entry name" value="Peptidase_M28"/>
</dbReference>